<accession>A0AAJ8BRH4</accession>
<dbReference type="VEuPathDB" id="FungiDB:An07g05310"/>
<feature type="compositionally biased region" description="Basic and acidic residues" evidence="1">
    <location>
        <begin position="16"/>
        <end position="26"/>
    </location>
</feature>
<reference evidence="2" key="1">
    <citation type="submission" date="2025-02" db="EMBL/GenBank/DDBJ databases">
        <authorList>
            <consortium name="NCBI Genome Project"/>
        </authorList>
    </citation>
    <scope>NUCLEOTIDE SEQUENCE</scope>
</reference>
<name>A0AAJ8BRH4_ASPNG</name>
<evidence type="ECO:0000256" key="1">
    <source>
        <dbReference type="SAM" id="MobiDB-lite"/>
    </source>
</evidence>
<dbReference type="GeneID" id="84591399"/>
<dbReference type="RefSeq" id="XP_059600945.1">
    <property type="nucleotide sequence ID" value="XM_059748468.1"/>
</dbReference>
<evidence type="ECO:0000313" key="2">
    <source>
        <dbReference type="RefSeq" id="XP_059600945.1"/>
    </source>
</evidence>
<feature type="region of interest" description="Disordered" evidence="1">
    <location>
        <begin position="1"/>
        <end position="29"/>
    </location>
</feature>
<dbReference type="KEGG" id="ang:An07g05310"/>
<dbReference type="AlphaFoldDB" id="A0AAJ8BRH4"/>
<proteinExistence type="predicted"/>
<gene>
    <name evidence="2" type="ORF">An07g05310</name>
</gene>
<sequence>MPAEVHTHTVSTPHAAGREQNSKAEARSNSQCTVGVSAVSMRTHERGHLACVTHRHLWEVRYQRTSTAYIYYQREHLPAGYIADTSAGKHPQQKSKDTSLRPLLSDMIPHDRYGEVTNTTKNKNPCQHRARQERPRHVYAFSIPSFHTAPFLPPDRTNCPHTCKKSTASHILQS</sequence>
<reference evidence="2" key="2">
    <citation type="submission" date="2025-08" db="UniProtKB">
        <authorList>
            <consortium name="RefSeq"/>
        </authorList>
    </citation>
    <scope>IDENTIFICATION</scope>
</reference>
<organism evidence="2">
    <name type="scientific">Aspergillus niger</name>
    <dbReference type="NCBI Taxonomy" id="5061"/>
    <lineage>
        <taxon>Eukaryota</taxon>
        <taxon>Fungi</taxon>
        <taxon>Dikarya</taxon>
        <taxon>Ascomycota</taxon>
        <taxon>Pezizomycotina</taxon>
        <taxon>Eurotiomycetes</taxon>
        <taxon>Eurotiomycetidae</taxon>
        <taxon>Eurotiales</taxon>
        <taxon>Aspergillaceae</taxon>
        <taxon>Aspergillus</taxon>
        <taxon>Aspergillus subgen. Circumdati</taxon>
    </lineage>
</organism>
<protein>
    <submittedName>
        <fullName evidence="2">Uncharacterized protein</fullName>
    </submittedName>
</protein>